<accession>A0ABR8P8L0</accession>
<dbReference type="InterPro" id="IPR050367">
    <property type="entry name" value="APC_superfamily"/>
</dbReference>
<dbReference type="Gene3D" id="1.20.1740.10">
    <property type="entry name" value="Amino acid/polyamine transporter I"/>
    <property type="match status" value="1"/>
</dbReference>
<evidence type="ECO:0000256" key="3">
    <source>
        <dbReference type="ARBA" id="ARBA00022692"/>
    </source>
</evidence>
<evidence type="ECO:0000313" key="7">
    <source>
        <dbReference type="EMBL" id="MBD5807078.1"/>
    </source>
</evidence>
<dbReference type="EMBL" id="QORN01000031">
    <property type="protein sequence ID" value="MBD5807078.1"/>
    <property type="molecule type" value="Genomic_DNA"/>
</dbReference>
<proteinExistence type="predicted"/>
<gene>
    <name evidence="7" type="ORF">DTK66_08220</name>
</gene>
<feature type="transmembrane region" description="Helical" evidence="6">
    <location>
        <begin position="446"/>
        <end position="466"/>
    </location>
</feature>
<feature type="transmembrane region" description="Helical" evidence="6">
    <location>
        <begin position="279"/>
        <end position="306"/>
    </location>
</feature>
<feature type="transmembrane region" description="Helical" evidence="6">
    <location>
        <begin position="123"/>
        <end position="145"/>
    </location>
</feature>
<evidence type="ECO:0000256" key="6">
    <source>
        <dbReference type="SAM" id="Phobius"/>
    </source>
</evidence>
<evidence type="ECO:0000256" key="2">
    <source>
        <dbReference type="ARBA" id="ARBA00022475"/>
    </source>
</evidence>
<feature type="transmembrane region" description="Helical" evidence="6">
    <location>
        <begin position="92"/>
        <end position="111"/>
    </location>
</feature>
<feature type="transmembrane region" description="Helical" evidence="6">
    <location>
        <begin position="9"/>
        <end position="28"/>
    </location>
</feature>
<evidence type="ECO:0000256" key="4">
    <source>
        <dbReference type="ARBA" id="ARBA00022989"/>
    </source>
</evidence>
<feature type="transmembrane region" description="Helical" evidence="6">
    <location>
        <begin position="40"/>
        <end position="62"/>
    </location>
</feature>
<dbReference type="InterPro" id="IPR002293">
    <property type="entry name" value="AA/rel_permease1"/>
</dbReference>
<feature type="transmembrane region" description="Helical" evidence="6">
    <location>
        <begin position="203"/>
        <end position="224"/>
    </location>
</feature>
<comment type="subcellular location">
    <subcellularLocation>
        <location evidence="1">Cell membrane</location>
        <topology evidence="1">Multi-pass membrane protein</topology>
    </subcellularLocation>
</comment>
<keyword evidence="8" id="KW-1185">Reference proteome</keyword>
<feature type="transmembrane region" description="Helical" evidence="6">
    <location>
        <begin position="359"/>
        <end position="381"/>
    </location>
</feature>
<keyword evidence="4 6" id="KW-1133">Transmembrane helix</keyword>
<name>A0ABR8P8L0_9LACO</name>
<keyword evidence="5 6" id="KW-0472">Membrane</keyword>
<sequence>MIKVKEKKLNLFLLITLIVGTIIGGGIFNSPTDLILKANPLASLIAWLIGGFGILMLVLVFYKLAIIKPEMNGGIYTYAREGFGNYVGFNSFWGYWMGAVFGNIAFISLFFKTLNSMLGTHQLSPLWCFIGGSIILWGYTAITWFGVREASILNAVITILKILPLVLVVIVGIFAFQPHIFDVPDWSSILAVNHQQVSLGEQISGAMSTIVWCFVGIEAAVSMSRRAKQAKDVGKATVISFVIVLVLYISISILPMGILPAKELSQASVPLAAALNHTALGTIGSLIIKVGLLISLLGALLSWFMIGPEIAYVTSYDKDMPRPFKLVNKHNVPGFALIVYTLIMQICLLVLLLPQLQTAYTIAYTLAATMTLVAYLLSALYGLKLAFNEKLGLGFKVIAFLASLYAIYMLIASGLEYVFASAIIFALGIPLFASAPNKMTKKEKGLAVIIALAGVVALILIVNGKISF</sequence>
<feature type="transmembrane region" description="Helical" evidence="6">
    <location>
        <begin position="236"/>
        <end position="259"/>
    </location>
</feature>
<evidence type="ECO:0000313" key="8">
    <source>
        <dbReference type="Proteomes" id="UP000704341"/>
    </source>
</evidence>
<keyword evidence="3 6" id="KW-0812">Transmembrane</keyword>
<dbReference type="PANTHER" id="PTHR42770">
    <property type="entry name" value="AMINO ACID TRANSPORTER-RELATED"/>
    <property type="match status" value="1"/>
</dbReference>
<dbReference type="RefSeq" id="WP_191668350.1">
    <property type="nucleotide sequence ID" value="NZ_QORN01000031.1"/>
</dbReference>
<evidence type="ECO:0000256" key="5">
    <source>
        <dbReference type="ARBA" id="ARBA00023136"/>
    </source>
</evidence>
<dbReference type="Pfam" id="PF13520">
    <property type="entry name" value="AA_permease_2"/>
    <property type="match status" value="1"/>
</dbReference>
<keyword evidence="2" id="KW-1003">Cell membrane</keyword>
<evidence type="ECO:0000256" key="1">
    <source>
        <dbReference type="ARBA" id="ARBA00004651"/>
    </source>
</evidence>
<comment type="caution">
    <text evidence="7">The sequence shown here is derived from an EMBL/GenBank/DDBJ whole genome shotgun (WGS) entry which is preliminary data.</text>
</comment>
<feature type="transmembrane region" description="Helical" evidence="6">
    <location>
        <begin position="417"/>
        <end position="434"/>
    </location>
</feature>
<feature type="transmembrane region" description="Helical" evidence="6">
    <location>
        <begin position="152"/>
        <end position="176"/>
    </location>
</feature>
<protein>
    <submittedName>
        <fullName evidence="7">Amino acid permease</fullName>
    </submittedName>
</protein>
<organism evidence="7 8">
    <name type="scientific">Limosilactobacillus walteri</name>
    <dbReference type="NCBI Taxonomy" id="2268022"/>
    <lineage>
        <taxon>Bacteria</taxon>
        <taxon>Bacillati</taxon>
        <taxon>Bacillota</taxon>
        <taxon>Bacilli</taxon>
        <taxon>Lactobacillales</taxon>
        <taxon>Lactobacillaceae</taxon>
        <taxon>Limosilactobacillus</taxon>
    </lineage>
</organism>
<dbReference type="PANTHER" id="PTHR42770:SF4">
    <property type="entry name" value="ARGININE_ORNITHINE ANTIPORTER-RELATED"/>
    <property type="match status" value="1"/>
</dbReference>
<dbReference type="PIRSF" id="PIRSF006060">
    <property type="entry name" value="AA_transporter"/>
    <property type="match status" value="1"/>
</dbReference>
<dbReference type="Proteomes" id="UP000704341">
    <property type="component" value="Unassembled WGS sequence"/>
</dbReference>
<feature type="transmembrane region" description="Helical" evidence="6">
    <location>
        <begin position="332"/>
        <end position="353"/>
    </location>
</feature>
<reference evidence="7 8" key="1">
    <citation type="submission" date="2018-07" db="EMBL/GenBank/DDBJ databases">
        <title>Phylogenomic Insights into understanding Host Adaptation of Lactobacillus reuteri by a novel species, Lactobacillus spp. M31.</title>
        <authorList>
            <person name="Sharma S."/>
            <person name="Patil P."/>
            <person name="Korpole S."/>
            <person name="Patil P.B."/>
        </authorList>
    </citation>
    <scope>NUCLEOTIDE SEQUENCE [LARGE SCALE GENOMIC DNA]</scope>
    <source>
        <strain evidence="7 8">M31</strain>
    </source>
</reference>